<evidence type="ECO:0000256" key="7">
    <source>
        <dbReference type="ARBA" id="ARBA00023211"/>
    </source>
</evidence>
<organism evidence="11 12">
    <name type="scientific">Actinacidiphila yanglinensis</name>
    <dbReference type="NCBI Taxonomy" id="310779"/>
    <lineage>
        <taxon>Bacteria</taxon>
        <taxon>Bacillati</taxon>
        <taxon>Actinomycetota</taxon>
        <taxon>Actinomycetes</taxon>
        <taxon>Kitasatosporales</taxon>
        <taxon>Streptomycetaceae</taxon>
        <taxon>Actinacidiphila</taxon>
    </lineage>
</organism>
<protein>
    <recommendedName>
        <fullName evidence="4">Xaa-Pro aminopeptidase</fullName>
        <ecNumber evidence="4">3.4.11.9</ecNumber>
    </recommendedName>
</protein>
<dbReference type="PROSITE" id="PS00491">
    <property type="entry name" value="PROLINE_PEPTIDASE"/>
    <property type="match status" value="1"/>
</dbReference>
<dbReference type="InterPro" id="IPR001131">
    <property type="entry name" value="Peptidase_M24B_aminopep-P_CS"/>
</dbReference>
<feature type="compositionally biased region" description="Low complexity" evidence="9">
    <location>
        <begin position="17"/>
        <end position="35"/>
    </location>
</feature>
<dbReference type="GO" id="GO:0005829">
    <property type="term" value="C:cytosol"/>
    <property type="evidence" value="ECO:0007669"/>
    <property type="project" value="TreeGrafter"/>
</dbReference>
<dbReference type="Gene3D" id="3.90.230.10">
    <property type="entry name" value="Creatinase/methionine aminopeptidase superfamily"/>
    <property type="match status" value="1"/>
</dbReference>
<dbReference type="InterPro" id="IPR052433">
    <property type="entry name" value="X-Pro_dipept-like"/>
</dbReference>
<dbReference type="SUPFAM" id="SSF55920">
    <property type="entry name" value="Creatinase/aminopeptidase"/>
    <property type="match status" value="1"/>
</dbReference>
<comment type="cofactor">
    <cofactor evidence="2">
        <name>Mn(2+)</name>
        <dbReference type="ChEBI" id="CHEBI:29035"/>
    </cofactor>
</comment>
<dbReference type="GO" id="GO:0070006">
    <property type="term" value="F:metalloaminopeptidase activity"/>
    <property type="evidence" value="ECO:0007669"/>
    <property type="project" value="InterPro"/>
</dbReference>
<feature type="domain" description="Aminopeptidase P N-terminal" evidence="10">
    <location>
        <begin position="75"/>
        <end position="216"/>
    </location>
</feature>
<dbReference type="Gene3D" id="3.40.350.10">
    <property type="entry name" value="Creatinase/prolidase N-terminal domain"/>
    <property type="match status" value="1"/>
</dbReference>
<keyword evidence="5 8" id="KW-0479">Metal-binding</keyword>
<dbReference type="EMBL" id="FNVU01000005">
    <property type="protein sequence ID" value="SEG45570.1"/>
    <property type="molecule type" value="Genomic_DNA"/>
</dbReference>
<dbReference type="Pfam" id="PF05195">
    <property type="entry name" value="AMP_N"/>
    <property type="match status" value="1"/>
</dbReference>
<evidence type="ECO:0000256" key="4">
    <source>
        <dbReference type="ARBA" id="ARBA00012574"/>
    </source>
</evidence>
<evidence type="ECO:0000313" key="11">
    <source>
        <dbReference type="EMBL" id="SEG45570.1"/>
    </source>
</evidence>
<evidence type="ECO:0000256" key="8">
    <source>
        <dbReference type="RuleBase" id="RU000590"/>
    </source>
</evidence>
<feature type="region of interest" description="Disordered" evidence="9">
    <location>
        <begin position="1"/>
        <end position="47"/>
    </location>
</feature>
<dbReference type="SUPFAM" id="SSF53092">
    <property type="entry name" value="Creatinase/prolidase N-terminal domain"/>
    <property type="match status" value="1"/>
</dbReference>
<keyword evidence="7" id="KW-0464">Manganese</keyword>
<dbReference type="AlphaFoldDB" id="A0A1H6AB88"/>
<dbReference type="EC" id="3.4.11.9" evidence="4"/>
<dbReference type="InterPro" id="IPR000994">
    <property type="entry name" value="Pept_M24"/>
</dbReference>
<comment type="similarity">
    <text evidence="3 8">Belongs to the peptidase M24B family.</text>
</comment>
<dbReference type="GO" id="GO:0006508">
    <property type="term" value="P:proteolysis"/>
    <property type="evidence" value="ECO:0007669"/>
    <property type="project" value="TreeGrafter"/>
</dbReference>
<evidence type="ECO:0000256" key="3">
    <source>
        <dbReference type="ARBA" id="ARBA00008766"/>
    </source>
</evidence>
<evidence type="ECO:0000313" key="12">
    <source>
        <dbReference type="Proteomes" id="UP000236754"/>
    </source>
</evidence>
<dbReference type="Proteomes" id="UP000236754">
    <property type="component" value="Unassembled WGS sequence"/>
</dbReference>
<reference evidence="11 12" key="1">
    <citation type="submission" date="2016-10" db="EMBL/GenBank/DDBJ databases">
        <authorList>
            <person name="de Groot N.N."/>
        </authorList>
    </citation>
    <scope>NUCLEOTIDE SEQUENCE [LARGE SCALE GENOMIC DNA]</scope>
    <source>
        <strain evidence="11 12">CGMCC 4.2023</strain>
    </source>
</reference>
<dbReference type="GO" id="GO:0030145">
    <property type="term" value="F:manganese ion binding"/>
    <property type="evidence" value="ECO:0007669"/>
    <property type="project" value="InterPro"/>
</dbReference>
<gene>
    <name evidence="11" type="ORF">SAMN05216223_105270</name>
</gene>
<proteinExistence type="inferred from homology"/>
<dbReference type="PANTHER" id="PTHR43226">
    <property type="entry name" value="XAA-PRO AMINOPEPTIDASE 3"/>
    <property type="match status" value="1"/>
</dbReference>
<keyword evidence="11" id="KW-0031">Aminopeptidase</keyword>
<evidence type="ECO:0000256" key="5">
    <source>
        <dbReference type="ARBA" id="ARBA00022723"/>
    </source>
</evidence>
<comment type="catalytic activity">
    <reaction evidence="1">
        <text>Release of any N-terminal amino acid, including proline, that is linked to proline, even from a dipeptide or tripeptide.</text>
        <dbReference type="EC" id="3.4.11.9"/>
    </reaction>
</comment>
<keyword evidence="11" id="KW-0645">Protease</keyword>
<accession>A0A1H6AB88</accession>
<keyword evidence="12" id="KW-1185">Reference proteome</keyword>
<dbReference type="Pfam" id="PF00557">
    <property type="entry name" value="Peptidase_M24"/>
    <property type="match status" value="1"/>
</dbReference>
<evidence type="ECO:0000256" key="9">
    <source>
        <dbReference type="SAM" id="MobiDB-lite"/>
    </source>
</evidence>
<evidence type="ECO:0000256" key="2">
    <source>
        <dbReference type="ARBA" id="ARBA00001936"/>
    </source>
</evidence>
<dbReference type="CDD" id="cd01087">
    <property type="entry name" value="Prolidase"/>
    <property type="match status" value="1"/>
</dbReference>
<name>A0A1H6AB88_9ACTN</name>
<evidence type="ECO:0000259" key="10">
    <source>
        <dbReference type="SMART" id="SM01011"/>
    </source>
</evidence>
<evidence type="ECO:0000256" key="1">
    <source>
        <dbReference type="ARBA" id="ARBA00001424"/>
    </source>
</evidence>
<dbReference type="InterPro" id="IPR007865">
    <property type="entry name" value="Aminopep_P_N"/>
</dbReference>
<sequence>MAKAGDRQDTAGGSGEEAGVAQEAAEAADGTAAADGQDRPIKQRKNGLYPMVSDELAASMKSGWADTERRGLEPIAQAPYAAARRAALSARFPGERIVVPAGNLRTRSNDTEYPFRASTEYVHLTGDQTQDAVLVLEPREAGGHDATAYLLPRSDRENGEFWLDGQGELWVGRRNSPAEGEQLLGLPCKDVRTVADVLREATGPVRVVRGHDGGIEAALTDKTTGERDGELKVFLSELRLVKDEFEIGELQQACDSTARGFEDVVRVLDRAQATSERYIEGTFFLRARVEGNDVGYGSICASGPHATTLHWVRNDGPVRAGELLLLDAGVETRSLYTADVTRTLPVDGRFSPLQKKIYDAVYDAQQAGIDAVKPGAAYRDFHEAAQRVLAERLVEWGLLEGPAERVLELALQRRWTLHGTGHMLGIDVHDCAQARTEAYVDCTLEPGMVLTVEPGLYFQADDLTVPEEYRGIGVRIEDDILVTESGNRNLSAGLPRRSDEVEEWMAGLTA</sequence>
<keyword evidence="6" id="KW-0378">Hydrolase</keyword>
<dbReference type="PANTHER" id="PTHR43226:SF4">
    <property type="entry name" value="XAA-PRO AMINOPEPTIDASE 3"/>
    <property type="match status" value="1"/>
</dbReference>
<evidence type="ECO:0000256" key="6">
    <source>
        <dbReference type="ARBA" id="ARBA00022801"/>
    </source>
</evidence>
<dbReference type="InterPro" id="IPR036005">
    <property type="entry name" value="Creatinase/aminopeptidase-like"/>
</dbReference>
<dbReference type="InterPro" id="IPR029149">
    <property type="entry name" value="Creatin/AminoP/Spt16_N"/>
</dbReference>
<dbReference type="SMART" id="SM01011">
    <property type="entry name" value="AMP_N"/>
    <property type="match status" value="1"/>
</dbReference>